<feature type="transmembrane region" description="Helical" evidence="1">
    <location>
        <begin position="322"/>
        <end position="341"/>
    </location>
</feature>
<feature type="transmembrane region" description="Helical" evidence="1">
    <location>
        <begin position="14"/>
        <end position="34"/>
    </location>
</feature>
<evidence type="ECO:0008006" key="4">
    <source>
        <dbReference type="Google" id="ProtNLM"/>
    </source>
</evidence>
<feature type="transmembrane region" description="Helical" evidence="1">
    <location>
        <begin position="297"/>
        <end position="315"/>
    </location>
</feature>
<evidence type="ECO:0000313" key="3">
    <source>
        <dbReference type="Proteomes" id="UP000464178"/>
    </source>
</evidence>
<evidence type="ECO:0000256" key="1">
    <source>
        <dbReference type="SAM" id="Phobius"/>
    </source>
</evidence>
<feature type="transmembrane region" description="Helical" evidence="1">
    <location>
        <begin position="377"/>
        <end position="395"/>
    </location>
</feature>
<dbReference type="AlphaFoldDB" id="A0A6P2DIQ5"/>
<feature type="transmembrane region" description="Helical" evidence="1">
    <location>
        <begin position="208"/>
        <end position="228"/>
    </location>
</feature>
<feature type="transmembrane region" description="Helical" evidence="1">
    <location>
        <begin position="235"/>
        <end position="256"/>
    </location>
</feature>
<sequence length="632" mass="68103">MIDPPTNGFREQPAWLVAAAVVVIAQAGLALALFGPARQWSAVTDDRPILSGRHPLHLYHGTLGAGAFRDHRTSTCYDPAFQAGYPKTPVFDGGSRPAELFALMGGRGYRPEAYKFGVFTFLLLIPIGFIAAARGAGLPAEAAVFTGCFGVLLGWCPAVRFMLEEGQLDLLGAGLAAAVFVPWLGRYARNPGPESFLVLAGLALIGWYAHPLVWLGLFPIVLVFYLVFAPQHGPGWHLGLAGITSAGIVPNAWWLVDWGKYWWLRQPAAEDNIPLPGWLAILGEPGDYANLCSGLPGGPVVPLVAVGGLVLVWAAGHRAAAWLAFVAAALTILIARVSAAWPRVPVDVPGRVAPLALAFLVPTAAFGVWEILRRAHVAKLGSVLVAAGLLVVGWADGPGAPLAHMAGVHTPPFVLGFTAEQQQLIATIDLHTAPKARILWDDAEARPGRSWSALLPIYTNRAYLGGLDTESEIEHGHCALCDQRLNGRPLNEWTDTELTKFCDWYNVGWVVCRAGGTAERWGKYPAAKAVARLSEGGQPVVLFEINRTPTFILDGNAIWTSADTKRIVLTDVRPNADGYVDLSLHVFEGLRVYPSYVKIDSLPDPTGRDPINHIRLKTPGPVPRITLVWEHP</sequence>
<dbReference type="Proteomes" id="UP000464178">
    <property type="component" value="Chromosome"/>
</dbReference>
<gene>
    <name evidence="2" type="ORF">SOIL9_76710</name>
</gene>
<name>A0A6P2DIQ5_9BACT</name>
<dbReference type="EMBL" id="LR593886">
    <property type="protein sequence ID" value="VTS01974.1"/>
    <property type="molecule type" value="Genomic_DNA"/>
</dbReference>
<organism evidence="2 3">
    <name type="scientific">Gemmata massiliana</name>
    <dbReference type="NCBI Taxonomy" id="1210884"/>
    <lineage>
        <taxon>Bacteria</taxon>
        <taxon>Pseudomonadati</taxon>
        <taxon>Planctomycetota</taxon>
        <taxon>Planctomycetia</taxon>
        <taxon>Gemmatales</taxon>
        <taxon>Gemmataceae</taxon>
        <taxon>Gemmata</taxon>
    </lineage>
</organism>
<keyword evidence="1" id="KW-0472">Membrane</keyword>
<keyword evidence="3" id="KW-1185">Reference proteome</keyword>
<feature type="transmembrane region" description="Helical" evidence="1">
    <location>
        <begin position="170"/>
        <end position="188"/>
    </location>
</feature>
<reference evidence="2 3" key="1">
    <citation type="submission" date="2019-05" db="EMBL/GenBank/DDBJ databases">
        <authorList>
            <consortium name="Science for Life Laboratories"/>
        </authorList>
    </citation>
    <scope>NUCLEOTIDE SEQUENCE [LARGE SCALE GENOMIC DNA]</scope>
    <source>
        <strain evidence="2">Soil9</strain>
    </source>
</reference>
<dbReference type="RefSeq" id="WP_162672608.1">
    <property type="nucleotide sequence ID" value="NZ_LR593886.1"/>
</dbReference>
<feature type="transmembrane region" description="Helical" evidence="1">
    <location>
        <begin position="353"/>
        <end position="372"/>
    </location>
</feature>
<protein>
    <recommendedName>
        <fullName evidence="4">Glycosyltransferase RgtA/B/C/D-like domain-containing protein</fullName>
    </recommendedName>
</protein>
<feature type="transmembrane region" description="Helical" evidence="1">
    <location>
        <begin position="116"/>
        <end position="136"/>
    </location>
</feature>
<dbReference type="KEGG" id="gms:SOIL9_76710"/>
<evidence type="ECO:0000313" key="2">
    <source>
        <dbReference type="EMBL" id="VTS01974.1"/>
    </source>
</evidence>
<proteinExistence type="predicted"/>
<accession>A0A6P2DIQ5</accession>
<keyword evidence="1" id="KW-0812">Transmembrane</keyword>
<keyword evidence="1" id="KW-1133">Transmembrane helix</keyword>
<feature type="transmembrane region" description="Helical" evidence="1">
    <location>
        <begin position="142"/>
        <end position="163"/>
    </location>
</feature>